<protein>
    <submittedName>
        <fullName evidence="1">Peptidase propeptide and YPEB domain protein</fullName>
    </submittedName>
</protein>
<dbReference type="AlphaFoldDB" id="A0A2K8PFM8"/>
<dbReference type="OrthoDB" id="4336881at2"/>
<dbReference type="GeneID" id="49383612"/>
<dbReference type="Gene3D" id="3.10.450.40">
    <property type="match status" value="1"/>
</dbReference>
<dbReference type="KEGG" id="slx:SLAV_12780"/>
<evidence type="ECO:0000313" key="2">
    <source>
        <dbReference type="Proteomes" id="UP000231791"/>
    </source>
</evidence>
<evidence type="ECO:0000313" key="1">
    <source>
        <dbReference type="EMBL" id="ATZ24415.1"/>
    </source>
</evidence>
<accession>A0A2K8PFM8</accession>
<name>A0A2K8PFM8_STRLA</name>
<dbReference type="Pfam" id="PF03413">
    <property type="entry name" value="PepSY"/>
    <property type="match status" value="1"/>
</dbReference>
<reference evidence="1 2" key="1">
    <citation type="submission" date="2017-11" db="EMBL/GenBank/DDBJ databases">
        <title>Complete genome sequence of Streptomyces lavendulae subsp. lavendulae CCM 3239 (formerly 'Streptomyces aureofaciens CCM 3239'), the producer of the angucycline-type antibiotic auricin.</title>
        <authorList>
            <person name="Busche T."/>
            <person name="Novakova R."/>
            <person name="Al'Dilaimi A."/>
            <person name="Homerova D."/>
            <person name="Feckova L."/>
            <person name="Rezuchova B."/>
            <person name="Mingyar E."/>
            <person name="Csolleiova D."/>
            <person name="Bekeova C."/>
            <person name="Winkler A."/>
            <person name="Sevcikova B."/>
            <person name="Kalinowski J."/>
            <person name="Kormanec J."/>
            <person name="Ruckert C."/>
        </authorList>
    </citation>
    <scope>NUCLEOTIDE SEQUENCE [LARGE SCALE GENOMIC DNA]</scope>
    <source>
        <strain evidence="1 2">CCM 3239</strain>
    </source>
</reference>
<keyword evidence="2" id="KW-1185">Reference proteome</keyword>
<gene>
    <name evidence="1" type="ORF">SLAV_12780</name>
</gene>
<organism evidence="1 2">
    <name type="scientific">Streptomyces lavendulae subsp. lavendulae</name>
    <dbReference type="NCBI Taxonomy" id="58340"/>
    <lineage>
        <taxon>Bacteria</taxon>
        <taxon>Bacillati</taxon>
        <taxon>Actinomycetota</taxon>
        <taxon>Actinomycetes</taxon>
        <taxon>Kitasatosporales</taxon>
        <taxon>Streptomycetaceae</taxon>
        <taxon>Streptomyces</taxon>
    </lineage>
</organism>
<dbReference type="Proteomes" id="UP000231791">
    <property type="component" value="Chromosome"/>
</dbReference>
<dbReference type="EMBL" id="CP024985">
    <property type="protein sequence ID" value="ATZ24415.1"/>
    <property type="molecule type" value="Genomic_DNA"/>
</dbReference>
<proteinExistence type="predicted"/>
<dbReference type="InterPro" id="IPR025711">
    <property type="entry name" value="PepSY"/>
</dbReference>
<dbReference type="RefSeq" id="WP_051841246.1">
    <property type="nucleotide sequence ID" value="NZ_CP024985.1"/>
</dbReference>
<sequence>MKRTPYVRAAVSVVLLAAGPVAAATSASAHTARTATAVTAITAARADTDAQGAAAAALKKYPGYVESLDQDGAVWHVNVVGKNGKSNSEVIVSSSGAATRANQDTGQDAGEYKTLIAAKVGAAKAMKAALAAQPGKVRSLDWDDENDNGVADHWSVQIKSANGATRDVGIDATTGKVVPADSGGDNGDDGSDSG</sequence>